<organism evidence="3 4">
    <name type="scientific">[Phormidium ambiguum] IAM M-71</name>
    <dbReference type="NCBI Taxonomy" id="454136"/>
    <lineage>
        <taxon>Bacteria</taxon>
        <taxon>Bacillati</taxon>
        <taxon>Cyanobacteriota</taxon>
        <taxon>Cyanophyceae</taxon>
        <taxon>Oscillatoriophycideae</taxon>
        <taxon>Aerosakkonematales</taxon>
        <taxon>Aerosakkonemataceae</taxon>
        <taxon>Floridanema</taxon>
    </lineage>
</organism>
<dbReference type="AlphaFoldDB" id="A0A1U7IBE6"/>
<sequence>MESHNTILSDDQLLTSTDSLIIQSDLTDINLDSIGLVEEVPLFEETDINFSIVSGEAPPPLAPNTGNDTITPSTFLLGDSNPNYLSAVSSFVESYIWGFGGNDTLVGGFNNDILNGGADNDFLDGRLGDDLLIGGAGNDTLDGNYGYDILDGGDGIDTATYRFWWGGIKANLKTETVNFFNDPTSGIEYVRAIENVVGSLGNDEIIGNSANNVLFGERGNDFLSGEEGNDFLQGSENSNFVEQDTLTGGLGADTFVLGTANGGSFYLGDGFVTITDFKWWEKDTFQVVGSINDYHLDKTQNFGGTSLSDTAIYRGNDLIAVALDTFGIMPVFDFKSV</sequence>
<evidence type="ECO:0000313" key="3">
    <source>
        <dbReference type="EMBL" id="OKH33951.1"/>
    </source>
</evidence>
<evidence type="ECO:0000256" key="1">
    <source>
        <dbReference type="ARBA" id="ARBA00004613"/>
    </source>
</evidence>
<dbReference type="PANTHER" id="PTHR38340">
    <property type="entry name" value="S-LAYER PROTEIN"/>
    <property type="match status" value="1"/>
</dbReference>
<dbReference type="PANTHER" id="PTHR38340:SF1">
    <property type="entry name" value="S-LAYER PROTEIN"/>
    <property type="match status" value="1"/>
</dbReference>
<comment type="caution">
    <text evidence="3">The sequence shown here is derived from an EMBL/GenBank/DDBJ whole genome shotgun (WGS) entry which is preliminary data.</text>
</comment>
<accession>A0A1U7IBE6</accession>
<dbReference type="OrthoDB" id="462989at2"/>
<dbReference type="PROSITE" id="PS00330">
    <property type="entry name" value="HEMOLYSIN_CALCIUM"/>
    <property type="match status" value="1"/>
</dbReference>
<gene>
    <name evidence="3" type="ORF">NIES2119_21920</name>
</gene>
<dbReference type="InterPro" id="IPR001343">
    <property type="entry name" value="Hemolysn_Ca-bd"/>
</dbReference>
<dbReference type="SUPFAM" id="SSF51120">
    <property type="entry name" value="beta-Roll"/>
    <property type="match status" value="2"/>
</dbReference>
<dbReference type="GO" id="GO:0005509">
    <property type="term" value="F:calcium ion binding"/>
    <property type="evidence" value="ECO:0007669"/>
    <property type="project" value="InterPro"/>
</dbReference>
<dbReference type="STRING" id="454136.NIES2119_21920"/>
<dbReference type="Proteomes" id="UP000185860">
    <property type="component" value="Unassembled WGS sequence"/>
</dbReference>
<evidence type="ECO:0008006" key="5">
    <source>
        <dbReference type="Google" id="ProtNLM"/>
    </source>
</evidence>
<dbReference type="Pfam" id="PF00353">
    <property type="entry name" value="HemolysinCabind"/>
    <property type="match status" value="3"/>
</dbReference>
<dbReference type="InterPro" id="IPR018511">
    <property type="entry name" value="Hemolysin-typ_Ca-bd_CS"/>
</dbReference>
<dbReference type="EMBL" id="MRCE01000025">
    <property type="protein sequence ID" value="OKH33951.1"/>
    <property type="molecule type" value="Genomic_DNA"/>
</dbReference>
<protein>
    <recommendedName>
        <fullName evidence="5">Calcium-binding protein</fullName>
    </recommendedName>
</protein>
<comment type="subcellular location">
    <subcellularLocation>
        <location evidence="1">Secreted</location>
    </subcellularLocation>
</comment>
<keyword evidence="2" id="KW-0964">Secreted</keyword>
<dbReference type="Gene3D" id="2.150.10.10">
    <property type="entry name" value="Serralysin-like metalloprotease, C-terminal"/>
    <property type="match status" value="2"/>
</dbReference>
<evidence type="ECO:0000313" key="4">
    <source>
        <dbReference type="Proteomes" id="UP000185860"/>
    </source>
</evidence>
<proteinExistence type="predicted"/>
<name>A0A1U7IBE6_9CYAN</name>
<dbReference type="GO" id="GO:0005576">
    <property type="term" value="C:extracellular region"/>
    <property type="evidence" value="ECO:0007669"/>
    <property type="project" value="UniProtKB-SubCell"/>
</dbReference>
<dbReference type="PRINTS" id="PR00313">
    <property type="entry name" value="CABNDNGRPT"/>
</dbReference>
<dbReference type="RefSeq" id="WP_073595622.1">
    <property type="nucleotide sequence ID" value="NZ_MRCE01000025.1"/>
</dbReference>
<dbReference type="InterPro" id="IPR011049">
    <property type="entry name" value="Serralysin-like_metalloprot_C"/>
</dbReference>
<dbReference type="InterPro" id="IPR050557">
    <property type="entry name" value="RTX_toxin/Mannuronan_C5-epim"/>
</dbReference>
<evidence type="ECO:0000256" key="2">
    <source>
        <dbReference type="ARBA" id="ARBA00022525"/>
    </source>
</evidence>
<reference evidence="3 4" key="1">
    <citation type="submission" date="2016-11" db="EMBL/GenBank/DDBJ databases">
        <title>Draft Genome Sequences of Nine Cyanobacterial Strains from Diverse Habitats.</title>
        <authorList>
            <person name="Zhu T."/>
            <person name="Hou S."/>
            <person name="Lu X."/>
            <person name="Hess W.R."/>
        </authorList>
    </citation>
    <scope>NUCLEOTIDE SEQUENCE [LARGE SCALE GENOMIC DNA]</scope>
    <source>
        <strain evidence="3 4">IAM M-71</strain>
    </source>
</reference>